<dbReference type="VEuPathDB" id="FungiDB:DIURU_004032"/>
<sequence length="414" mass="44628">MSSSLADLGLEGKRFHHKAHIKPWLSLQLRPRGINIVIERSDTNKIIFKCRSGITATHRFPCPFRIRANFSIKLKVWSLVVINENHNHRLQTLESHDSSQSQAASPSSLPASGASLLPSYATYPSLPSLVPSSNSISSSQLPHPSGPPLHPHGSAATPTASAAAAITSTLTSSASAIQNNHIPSTTLPALPLNSQPQPLLLNQAPQLPKLSKIVGPANRIIDVVTSTIAEAFDTKVLGSEVLTHQEKCAVLEQVMHHAVSSYRRYLSPQFYRRLPLSPVEGLEREKQKVPPSLASLMASGDGPSANAVNREDDSTQAQWSASIPLSPLLNDTDPEYPQNSSVSIENLIHMPGASGNTQSSVLPPFTTIQNKFTLSPTQPLPQSGATINPSHMLKPSTGDLKGPVPKDRFDFTQF</sequence>
<organism evidence="2 3">
    <name type="scientific">Diutina rugosa</name>
    <name type="common">Yeast</name>
    <name type="synonym">Candida rugosa</name>
    <dbReference type="NCBI Taxonomy" id="5481"/>
    <lineage>
        <taxon>Eukaryota</taxon>
        <taxon>Fungi</taxon>
        <taxon>Dikarya</taxon>
        <taxon>Ascomycota</taxon>
        <taxon>Saccharomycotina</taxon>
        <taxon>Pichiomycetes</taxon>
        <taxon>Debaryomycetaceae</taxon>
        <taxon>Diutina</taxon>
    </lineage>
</organism>
<keyword evidence="3" id="KW-1185">Reference proteome</keyword>
<dbReference type="Proteomes" id="UP000449547">
    <property type="component" value="Unassembled WGS sequence"/>
</dbReference>
<feature type="region of interest" description="Disordered" evidence="1">
    <location>
        <begin position="282"/>
        <end position="319"/>
    </location>
</feature>
<dbReference type="GO" id="GO:0010106">
    <property type="term" value="P:cellular response to iron ion starvation"/>
    <property type="evidence" value="ECO:0007669"/>
    <property type="project" value="InterPro"/>
</dbReference>
<evidence type="ECO:0000313" key="2">
    <source>
        <dbReference type="EMBL" id="KAA8899991.1"/>
    </source>
</evidence>
<dbReference type="Pfam" id="PF08731">
    <property type="entry name" value="AFT"/>
    <property type="match status" value="2"/>
</dbReference>
<reference evidence="2 3" key="1">
    <citation type="submission" date="2019-07" db="EMBL/GenBank/DDBJ databases">
        <title>Genome assembly of two rare yeast pathogens: Diutina rugosa and Trichomonascus ciferrii.</title>
        <authorList>
            <person name="Mixao V."/>
            <person name="Saus E."/>
            <person name="Hansen A."/>
            <person name="Lass-Flor C."/>
            <person name="Gabaldon T."/>
        </authorList>
    </citation>
    <scope>NUCLEOTIDE SEQUENCE [LARGE SCALE GENOMIC DNA]</scope>
    <source>
        <strain evidence="2 3">CBS 613</strain>
    </source>
</reference>
<evidence type="ECO:0000313" key="3">
    <source>
        <dbReference type="Proteomes" id="UP000449547"/>
    </source>
</evidence>
<dbReference type="InterPro" id="IPR014842">
    <property type="entry name" value="AFT"/>
</dbReference>
<dbReference type="OMA" id="ITATHRF"/>
<dbReference type="OrthoDB" id="4068596at2759"/>
<dbReference type="GO" id="GO:0045944">
    <property type="term" value="P:positive regulation of transcription by RNA polymerase II"/>
    <property type="evidence" value="ECO:0007669"/>
    <property type="project" value="InterPro"/>
</dbReference>
<feature type="compositionally biased region" description="Low complexity" evidence="1">
    <location>
        <begin position="151"/>
        <end position="162"/>
    </location>
</feature>
<name>A0A642UQU3_DIURU</name>
<evidence type="ECO:0000256" key="1">
    <source>
        <dbReference type="SAM" id="MobiDB-lite"/>
    </source>
</evidence>
<feature type="region of interest" description="Disordered" evidence="1">
    <location>
        <begin position="387"/>
        <end position="406"/>
    </location>
</feature>
<dbReference type="GO" id="GO:0000981">
    <property type="term" value="F:DNA-binding transcription factor activity, RNA polymerase II-specific"/>
    <property type="evidence" value="ECO:0007669"/>
    <property type="project" value="InterPro"/>
</dbReference>
<gene>
    <name evidence="2" type="ORF">DIURU_004032</name>
</gene>
<dbReference type="EMBL" id="SWFT01000119">
    <property type="protein sequence ID" value="KAA8899991.1"/>
    <property type="molecule type" value="Genomic_DNA"/>
</dbReference>
<dbReference type="RefSeq" id="XP_034011202.1">
    <property type="nucleotide sequence ID" value="XM_034156861.1"/>
</dbReference>
<dbReference type="GeneID" id="54782683"/>
<accession>A0A642UQU3</accession>
<proteinExistence type="predicted"/>
<feature type="region of interest" description="Disordered" evidence="1">
    <location>
        <begin position="134"/>
        <end position="162"/>
    </location>
</feature>
<feature type="compositionally biased region" description="Low complexity" evidence="1">
    <location>
        <begin position="134"/>
        <end position="143"/>
    </location>
</feature>
<dbReference type="AlphaFoldDB" id="A0A642UQU3"/>
<protein>
    <submittedName>
        <fullName evidence="2">Uncharacterized protein</fullName>
    </submittedName>
</protein>
<comment type="caution">
    <text evidence="2">The sequence shown here is derived from an EMBL/GenBank/DDBJ whole genome shotgun (WGS) entry which is preliminary data.</text>
</comment>